<keyword evidence="11" id="KW-1185">Reference proteome</keyword>
<dbReference type="GO" id="GO:0005886">
    <property type="term" value="C:plasma membrane"/>
    <property type="evidence" value="ECO:0007669"/>
    <property type="project" value="UniProtKB-SubCell"/>
</dbReference>
<sequence length="261" mass="28787">MIPQVYDLTQQTLTKAADIIGKIAVLLIALIISITIGRYIRDRIVRTGNRALRDPAIVALLSNIAFVSVIILGILTALPLVGVQITAIVTVLGVSGLAVSLALQDILRNFIAGIYILLEKPFNIGDRITIRDQTGNVRTIELRTTVLETDNGTKVIIPNSVLMTDIISNKAASNLLPYLVTIKANREVILQIVEWYPSLANEIPELNLMPKPETRIDLIEDENTTLGLRYWLPKDSLLIGEIAAKIKEHYPQVNINVKVEA</sequence>
<evidence type="ECO:0000313" key="10">
    <source>
        <dbReference type="EMBL" id="ACZ41982.1"/>
    </source>
</evidence>
<dbReference type="InterPro" id="IPR049142">
    <property type="entry name" value="MS_channel_1st"/>
</dbReference>
<evidence type="ECO:0000256" key="2">
    <source>
        <dbReference type="ARBA" id="ARBA00008017"/>
    </source>
</evidence>
<keyword evidence="5 7" id="KW-1133">Transmembrane helix</keyword>
<comment type="similarity">
    <text evidence="2">Belongs to the MscS (TC 1.A.23) family.</text>
</comment>
<dbReference type="InterPro" id="IPR045275">
    <property type="entry name" value="MscS_archaea/bacteria_type"/>
</dbReference>
<dbReference type="AlphaFoldDB" id="D1CB17"/>
<name>D1CB17_THET1</name>
<dbReference type="Proteomes" id="UP000000323">
    <property type="component" value="Chromosome 1"/>
</dbReference>
<dbReference type="GO" id="GO:0008381">
    <property type="term" value="F:mechanosensitive monoatomic ion channel activity"/>
    <property type="evidence" value="ECO:0007669"/>
    <property type="project" value="InterPro"/>
</dbReference>
<keyword evidence="3" id="KW-1003">Cell membrane</keyword>
<feature type="domain" description="Mechanosensitive ion channel MscS" evidence="8">
    <location>
        <begin position="105"/>
        <end position="169"/>
    </location>
</feature>
<feature type="transmembrane region" description="Helical" evidence="7">
    <location>
        <begin position="52"/>
        <end position="75"/>
    </location>
</feature>
<dbReference type="InterPro" id="IPR023408">
    <property type="entry name" value="MscS_beta-dom_sf"/>
</dbReference>
<comment type="subcellular location">
    <subcellularLocation>
        <location evidence="1">Cell membrane</location>
        <topology evidence="1">Multi-pass membrane protein</topology>
    </subcellularLocation>
</comment>
<evidence type="ECO:0000256" key="3">
    <source>
        <dbReference type="ARBA" id="ARBA00022475"/>
    </source>
</evidence>
<gene>
    <name evidence="10" type="ordered locus">Tter_1066</name>
</gene>
<dbReference type="RefSeq" id="WP_012875017.1">
    <property type="nucleotide sequence ID" value="NC_013525.1"/>
</dbReference>
<dbReference type="eggNOG" id="COG0668">
    <property type="taxonomic scope" value="Bacteria"/>
</dbReference>
<dbReference type="SUPFAM" id="SSF82861">
    <property type="entry name" value="Mechanosensitive channel protein MscS (YggB), transmembrane region"/>
    <property type="match status" value="1"/>
</dbReference>
<dbReference type="InterPro" id="IPR010920">
    <property type="entry name" value="LSM_dom_sf"/>
</dbReference>
<dbReference type="STRING" id="525904.Tter_1066"/>
<evidence type="ECO:0000256" key="5">
    <source>
        <dbReference type="ARBA" id="ARBA00022989"/>
    </source>
</evidence>
<feature type="domain" description="Mechanosensitive ion channel transmembrane helices 2/3" evidence="9">
    <location>
        <begin position="63"/>
        <end position="104"/>
    </location>
</feature>
<dbReference type="InterPro" id="IPR006685">
    <property type="entry name" value="MscS_channel_2nd"/>
</dbReference>
<dbReference type="PANTHER" id="PTHR30221:SF1">
    <property type="entry name" value="SMALL-CONDUCTANCE MECHANOSENSITIVE CHANNEL"/>
    <property type="match status" value="1"/>
</dbReference>
<feature type="transmembrane region" description="Helical" evidence="7">
    <location>
        <begin position="20"/>
        <end position="40"/>
    </location>
</feature>
<dbReference type="PANTHER" id="PTHR30221">
    <property type="entry name" value="SMALL-CONDUCTANCE MECHANOSENSITIVE CHANNEL"/>
    <property type="match status" value="1"/>
</dbReference>
<reference evidence="11" key="1">
    <citation type="journal article" date="2010" name="Stand. Genomic Sci.">
        <title>Complete genome sequence of 'Thermobaculum terrenum' type strain (YNP1).</title>
        <authorList>
            <person name="Kiss H."/>
            <person name="Cleland D."/>
            <person name="Lapidus A."/>
            <person name="Lucas S."/>
            <person name="Glavina Del Rio T."/>
            <person name="Nolan M."/>
            <person name="Tice H."/>
            <person name="Han C."/>
            <person name="Goodwin L."/>
            <person name="Pitluck S."/>
            <person name="Liolios K."/>
            <person name="Ivanova N."/>
            <person name="Mavromatis K."/>
            <person name="Ovchinnikova G."/>
            <person name="Pati A."/>
            <person name="Chen A."/>
            <person name="Palaniappan K."/>
            <person name="Land M."/>
            <person name="Hauser L."/>
            <person name="Chang Y."/>
            <person name="Jeffries C."/>
            <person name="Lu M."/>
            <person name="Brettin T."/>
            <person name="Detter J."/>
            <person name="Goker M."/>
            <person name="Tindall B."/>
            <person name="Beck B."/>
            <person name="McDermott T."/>
            <person name="Woyke T."/>
            <person name="Bristow J."/>
            <person name="Eisen J."/>
            <person name="Markowitz V."/>
            <person name="Hugenholtz P."/>
            <person name="Kyrpides N."/>
            <person name="Klenk H."/>
            <person name="Cheng J."/>
        </authorList>
    </citation>
    <scope>NUCLEOTIDE SEQUENCE [LARGE SCALE GENOMIC DNA]</scope>
    <source>
        <strain evidence="11">ATCC BAA-798 / YNP1</strain>
    </source>
</reference>
<dbReference type="Pfam" id="PF21088">
    <property type="entry name" value="MS_channel_1st"/>
    <property type="match status" value="1"/>
</dbReference>
<evidence type="ECO:0000313" key="11">
    <source>
        <dbReference type="Proteomes" id="UP000000323"/>
    </source>
</evidence>
<dbReference type="InterPro" id="IPR011014">
    <property type="entry name" value="MscS_channel_TM-2"/>
</dbReference>
<proteinExistence type="inferred from homology"/>
<keyword evidence="6 7" id="KW-0472">Membrane</keyword>
<dbReference type="SUPFAM" id="SSF50182">
    <property type="entry name" value="Sm-like ribonucleoproteins"/>
    <property type="match status" value="1"/>
</dbReference>
<dbReference type="KEGG" id="ttr:Tter_1066"/>
<organism evidence="10 11">
    <name type="scientific">Thermobaculum terrenum (strain ATCC BAA-798 / CCMEE 7001 / YNP1)</name>
    <dbReference type="NCBI Taxonomy" id="525904"/>
    <lineage>
        <taxon>Bacteria</taxon>
        <taxon>Bacillati</taxon>
        <taxon>Chloroflexota</taxon>
        <taxon>Chloroflexia</taxon>
        <taxon>Candidatus Thermobaculales</taxon>
        <taxon>Candidatus Thermobaculaceae</taxon>
        <taxon>Thermobaculum</taxon>
    </lineage>
</organism>
<evidence type="ECO:0000259" key="9">
    <source>
        <dbReference type="Pfam" id="PF21088"/>
    </source>
</evidence>
<dbReference type="Pfam" id="PF00924">
    <property type="entry name" value="MS_channel_2nd"/>
    <property type="match status" value="1"/>
</dbReference>
<dbReference type="OrthoDB" id="9793781at2"/>
<evidence type="ECO:0000259" key="8">
    <source>
        <dbReference type="Pfam" id="PF00924"/>
    </source>
</evidence>
<accession>D1CB17</accession>
<dbReference type="EMBL" id="CP001825">
    <property type="protein sequence ID" value="ACZ41982.1"/>
    <property type="molecule type" value="Genomic_DNA"/>
</dbReference>
<dbReference type="Gene3D" id="2.30.30.60">
    <property type="match status" value="1"/>
</dbReference>
<dbReference type="HOGENOM" id="CLU_037945_1_1_0"/>
<dbReference type="Gene3D" id="1.10.287.1260">
    <property type="match status" value="1"/>
</dbReference>
<feature type="transmembrane region" description="Helical" evidence="7">
    <location>
        <begin position="81"/>
        <end position="103"/>
    </location>
</feature>
<keyword evidence="4 7" id="KW-0812">Transmembrane</keyword>
<evidence type="ECO:0000256" key="1">
    <source>
        <dbReference type="ARBA" id="ARBA00004651"/>
    </source>
</evidence>
<evidence type="ECO:0000256" key="7">
    <source>
        <dbReference type="SAM" id="Phobius"/>
    </source>
</evidence>
<evidence type="ECO:0000256" key="4">
    <source>
        <dbReference type="ARBA" id="ARBA00022692"/>
    </source>
</evidence>
<evidence type="ECO:0000256" key="6">
    <source>
        <dbReference type="ARBA" id="ARBA00023136"/>
    </source>
</evidence>
<protein>
    <submittedName>
        <fullName evidence="10">MscS Mechanosensitive ion channel</fullName>
    </submittedName>
</protein>